<dbReference type="Proteomes" id="UP001197827">
    <property type="component" value="Unassembled WGS sequence"/>
</dbReference>
<organism evidence="5 6">
    <name type="scientific">Faecalibacillus intestinalis</name>
    <dbReference type="NCBI Taxonomy" id="1982626"/>
    <lineage>
        <taxon>Bacteria</taxon>
        <taxon>Bacillati</taxon>
        <taxon>Bacillota</taxon>
        <taxon>Erysipelotrichia</taxon>
        <taxon>Erysipelotrichales</taxon>
        <taxon>Coprobacillaceae</taxon>
        <taxon>Faecalibacillus</taxon>
    </lineage>
</organism>
<dbReference type="RefSeq" id="WP_118306519.1">
    <property type="nucleotide sequence ID" value="NZ_JAJDKQ010000003.1"/>
</dbReference>
<dbReference type="PRINTS" id="PR00081">
    <property type="entry name" value="GDHRDH"/>
</dbReference>
<feature type="domain" description="Ketoreductase" evidence="4">
    <location>
        <begin position="6"/>
        <end position="189"/>
    </location>
</feature>
<evidence type="ECO:0000256" key="1">
    <source>
        <dbReference type="ARBA" id="ARBA00006484"/>
    </source>
</evidence>
<dbReference type="InterPro" id="IPR036291">
    <property type="entry name" value="NAD(P)-bd_dom_sf"/>
</dbReference>
<dbReference type="InterPro" id="IPR057326">
    <property type="entry name" value="KR_dom"/>
</dbReference>
<dbReference type="Gene3D" id="3.40.50.720">
    <property type="entry name" value="NAD(P)-binding Rossmann-like Domain"/>
    <property type="match status" value="1"/>
</dbReference>
<gene>
    <name evidence="5" type="ORF">LJD74_02655</name>
</gene>
<keyword evidence="2" id="KW-0560">Oxidoreductase</keyword>
<evidence type="ECO:0000313" key="5">
    <source>
        <dbReference type="EMBL" id="MCB8560909.1"/>
    </source>
</evidence>
<comment type="caution">
    <text evidence="5">The sequence shown here is derived from an EMBL/GenBank/DDBJ whole genome shotgun (WGS) entry which is preliminary data.</text>
</comment>
<dbReference type="FunFam" id="3.40.50.720:FF:000084">
    <property type="entry name" value="Short-chain dehydrogenase reductase"/>
    <property type="match status" value="1"/>
</dbReference>
<sequence>MNFKDKVVVITGGTSGIGKQAAIEFSRKGAHVVAFTVDKEEVCKEAIKEIGNDASYIHCDVSKEEDVKKAIEEVVLKYGRLDCAFNNAGIGPDGVRMLYESLTEISEKTWDLVVDVDMKGVFLCLKYELLQMQKQGFGAIVNTASIGGYKMAPGFAAYGPAKAAVIALTEMAALENAAFGIRVNAICPGPTMGTELTKNSLSTNPHEEAMLKEHVIPMKKLATTQEVVNAVLWLSSDQASHTTGQKIFIDGGMHIA</sequence>
<dbReference type="GO" id="GO:0016491">
    <property type="term" value="F:oxidoreductase activity"/>
    <property type="evidence" value="ECO:0007669"/>
    <property type="project" value="UniProtKB-KW"/>
</dbReference>
<dbReference type="EMBL" id="JAJDKQ010000003">
    <property type="protein sequence ID" value="MCB8560909.1"/>
    <property type="molecule type" value="Genomic_DNA"/>
</dbReference>
<evidence type="ECO:0000313" key="6">
    <source>
        <dbReference type="Proteomes" id="UP001197827"/>
    </source>
</evidence>
<dbReference type="SMART" id="SM00822">
    <property type="entry name" value="PKS_KR"/>
    <property type="match status" value="1"/>
</dbReference>
<evidence type="ECO:0000256" key="2">
    <source>
        <dbReference type="ARBA" id="ARBA00023002"/>
    </source>
</evidence>
<dbReference type="AlphaFoldDB" id="A0AAW4VHD9"/>
<dbReference type="PANTHER" id="PTHR24321:SF8">
    <property type="entry name" value="ESTRADIOL 17-BETA-DEHYDROGENASE 8-RELATED"/>
    <property type="match status" value="1"/>
</dbReference>
<dbReference type="CDD" id="cd05233">
    <property type="entry name" value="SDR_c"/>
    <property type="match status" value="1"/>
</dbReference>
<evidence type="ECO:0000259" key="4">
    <source>
        <dbReference type="SMART" id="SM00822"/>
    </source>
</evidence>
<proteinExistence type="inferred from homology"/>
<keyword evidence="3" id="KW-0520">NAD</keyword>
<dbReference type="PANTHER" id="PTHR24321">
    <property type="entry name" value="DEHYDROGENASES, SHORT CHAIN"/>
    <property type="match status" value="1"/>
</dbReference>
<dbReference type="Pfam" id="PF13561">
    <property type="entry name" value="adh_short_C2"/>
    <property type="match status" value="1"/>
</dbReference>
<comment type="similarity">
    <text evidence="1">Belongs to the short-chain dehydrogenases/reductases (SDR) family.</text>
</comment>
<dbReference type="PRINTS" id="PR00080">
    <property type="entry name" value="SDRFAMILY"/>
</dbReference>
<dbReference type="SUPFAM" id="SSF51735">
    <property type="entry name" value="NAD(P)-binding Rossmann-fold domains"/>
    <property type="match status" value="1"/>
</dbReference>
<evidence type="ECO:0000256" key="3">
    <source>
        <dbReference type="ARBA" id="ARBA00023027"/>
    </source>
</evidence>
<reference evidence="5" key="1">
    <citation type="submission" date="2021-10" db="EMBL/GenBank/DDBJ databases">
        <title>Collection of gut derived symbiotic bacterial strains cultured from healthy donors.</title>
        <authorList>
            <person name="Lin H."/>
            <person name="Littmann E."/>
            <person name="Kohout C."/>
            <person name="Pamer E.G."/>
        </authorList>
    </citation>
    <scope>NUCLEOTIDE SEQUENCE</scope>
    <source>
        <strain evidence="5">DFI.5.2</strain>
    </source>
</reference>
<name>A0AAW4VHD9_9FIRM</name>
<dbReference type="GO" id="GO:0008206">
    <property type="term" value="P:bile acid metabolic process"/>
    <property type="evidence" value="ECO:0007669"/>
    <property type="project" value="UniProtKB-ARBA"/>
</dbReference>
<dbReference type="InterPro" id="IPR002347">
    <property type="entry name" value="SDR_fam"/>
</dbReference>
<accession>A0AAW4VHD9</accession>
<protein>
    <submittedName>
        <fullName evidence="5">SDR family oxidoreductase</fullName>
    </submittedName>
</protein>